<keyword evidence="6" id="KW-0862">Zinc</keyword>
<dbReference type="Proteomes" id="UP000005317">
    <property type="component" value="Unassembled WGS sequence"/>
</dbReference>
<evidence type="ECO:0000256" key="5">
    <source>
        <dbReference type="ARBA" id="ARBA00022801"/>
    </source>
</evidence>
<evidence type="ECO:0000256" key="2">
    <source>
        <dbReference type="ARBA" id="ARBA00022596"/>
    </source>
</evidence>
<keyword evidence="7" id="KW-0342">GTP-binding</keyword>
<dbReference type="InterPro" id="IPR027417">
    <property type="entry name" value="P-loop_NTPase"/>
</dbReference>
<dbReference type="InterPro" id="IPR003495">
    <property type="entry name" value="CobW/HypB/UreG_nucleotide-bd"/>
</dbReference>
<evidence type="ECO:0000313" key="12">
    <source>
        <dbReference type="Proteomes" id="UP000005317"/>
    </source>
</evidence>
<dbReference type="PANTHER" id="PTHR30134:SF2">
    <property type="entry name" value="HYDROGENASE MATURATION FACTOR HYPB"/>
    <property type="match status" value="1"/>
</dbReference>
<evidence type="ECO:0000256" key="6">
    <source>
        <dbReference type="ARBA" id="ARBA00022833"/>
    </source>
</evidence>
<dbReference type="EMBL" id="JH651384">
    <property type="protein sequence ID" value="EIJ32919.1"/>
    <property type="molecule type" value="Genomic_DNA"/>
</dbReference>
<sequence>MCTVCGCGEGELRIEGIGGQVKPHAHSAVQGQHHHHHDHDHPHDHHHDHGHDHGHDHHHDAHTHDYGQDPARAHAPGLSQSRMVQIEQDILGKNNQYAARNRQHFAQHAILALNLVSSPGSGKTTLLTETLTRLQSKLPMAVVEGDQQTSNDADRIRATGVPALQINTGKGCHLDAHMVGHTLESLPLEDGGILFIENVGNLVCPAAFDLGEAHKVAILSVTEGEDKPIKYPDMFHAADLMILNKIDLLPYLKFDVAKCEEYARRVNPDIQILHVSATSGEGMEGWIAWLQQQRKGLVEQQMQALEAKMQALRHSLSA</sequence>
<comment type="similarity">
    <text evidence="1">Belongs to the SIMIBI class G3E GTPase family. HypB/HupM subfamily.</text>
</comment>
<evidence type="ECO:0000256" key="7">
    <source>
        <dbReference type="ARBA" id="ARBA00023134"/>
    </source>
</evidence>
<dbReference type="Gene3D" id="3.40.50.300">
    <property type="entry name" value="P-loop containing nucleotide triphosphate hydrolases"/>
    <property type="match status" value="1"/>
</dbReference>
<dbReference type="GO" id="GO:0051604">
    <property type="term" value="P:protein maturation"/>
    <property type="evidence" value="ECO:0007669"/>
    <property type="project" value="InterPro"/>
</dbReference>
<name>A0A656HCN8_THINJ</name>
<protein>
    <recommendedName>
        <fullName evidence="8">Hydrogenase maturation factor HypB</fullName>
    </recommendedName>
</protein>
<reference evidence="12" key="1">
    <citation type="journal article" date="2011" name="Stand. Genomic Sci.">
        <title>Genome sequence of the filamentous, gliding Thiothrix nivea neotype strain (JP2(T)).</title>
        <authorList>
            <person name="Lapidus A."/>
            <person name="Nolan M."/>
            <person name="Lucas S."/>
            <person name="Glavina Del Rio T."/>
            <person name="Tice H."/>
            <person name="Cheng J.F."/>
            <person name="Tapia R."/>
            <person name="Han C."/>
            <person name="Goodwin L."/>
            <person name="Pitluck S."/>
            <person name="Liolios K."/>
            <person name="Pagani I."/>
            <person name="Ivanova N."/>
            <person name="Huntemann M."/>
            <person name="Mavromatis K."/>
            <person name="Mikhailova N."/>
            <person name="Pati A."/>
            <person name="Chen A."/>
            <person name="Palaniappan K."/>
            <person name="Land M."/>
            <person name="Brambilla E.M."/>
            <person name="Rohde M."/>
            <person name="Abt B."/>
            <person name="Verbarg S."/>
            <person name="Goker M."/>
            <person name="Bristow J."/>
            <person name="Eisen J.A."/>
            <person name="Markowitz V."/>
            <person name="Hugenholtz P."/>
            <person name="Kyrpides N.C."/>
            <person name="Klenk H.P."/>
            <person name="Woyke T."/>
        </authorList>
    </citation>
    <scope>NUCLEOTIDE SEQUENCE [LARGE SCALE GENOMIC DNA]</scope>
    <source>
        <strain evidence="12">ATCC 35100 / DSM 5205 / JP2</strain>
    </source>
</reference>
<dbReference type="AlphaFoldDB" id="A0A656HCN8"/>
<feature type="domain" description="CobW/HypB/UreG nucleotide-binding" evidence="10">
    <location>
        <begin position="114"/>
        <end position="273"/>
    </location>
</feature>
<dbReference type="GO" id="GO:0008270">
    <property type="term" value="F:zinc ion binding"/>
    <property type="evidence" value="ECO:0007669"/>
    <property type="project" value="TreeGrafter"/>
</dbReference>
<evidence type="ECO:0000256" key="4">
    <source>
        <dbReference type="ARBA" id="ARBA00022741"/>
    </source>
</evidence>
<keyword evidence="12" id="KW-1185">Reference proteome</keyword>
<organism evidence="11 12">
    <name type="scientific">Thiothrix nivea (strain ATCC 35100 / DSM 5205 / JP2)</name>
    <dbReference type="NCBI Taxonomy" id="870187"/>
    <lineage>
        <taxon>Bacteria</taxon>
        <taxon>Pseudomonadati</taxon>
        <taxon>Pseudomonadota</taxon>
        <taxon>Gammaproteobacteria</taxon>
        <taxon>Thiotrichales</taxon>
        <taxon>Thiotrichaceae</taxon>
        <taxon>Thiothrix</taxon>
    </lineage>
</organism>
<evidence type="ECO:0000313" key="11">
    <source>
        <dbReference type="EMBL" id="EIJ32919.1"/>
    </source>
</evidence>
<gene>
    <name evidence="11" type="ORF">Thini_0259</name>
</gene>
<evidence type="ECO:0000256" key="9">
    <source>
        <dbReference type="SAM" id="MobiDB-lite"/>
    </source>
</evidence>
<keyword evidence="5" id="KW-0378">Hydrolase</keyword>
<evidence type="ECO:0000259" key="10">
    <source>
        <dbReference type="Pfam" id="PF02492"/>
    </source>
</evidence>
<keyword evidence="3" id="KW-0479">Metal-binding</keyword>
<keyword evidence="4" id="KW-0547">Nucleotide-binding</keyword>
<dbReference type="NCBIfam" id="TIGR00073">
    <property type="entry name" value="hypB"/>
    <property type="match status" value="1"/>
</dbReference>
<evidence type="ECO:0000256" key="8">
    <source>
        <dbReference type="ARBA" id="ARBA00035238"/>
    </source>
</evidence>
<dbReference type="SUPFAM" id="SSF52540">
    <property type="entry name" value="P-loop containing nucleoside triphosphate hydrolases"/>
    <property type="match status" value="1"/>
</dbReference>
<dbReference type="GO" id="GO:0016151">
    <property type="term" value="F:nickel cation binding"/>
    <property type="evidence" value="ECO:0007669"/>
    <property type="project" value="InterPro"/>
</dbReference>
<dbReference type="GO" id="GO:0003924">
    <property type="term" value="F:GTPase activity"/>
    <property type="evidence" value="ECO:0007669"/>
    <property type="project" value="InterPro"/>
</dbReference>
<dbReference type="GO" id="GO:0005525">
    <property type="term" value="F:GTP binding"/>
    <property type="evidence" value="ECO:0007669"/>
    <property type="project" value="UniProtKB-KW"/>
</dbReference>
<evidence type="ECO:0000256" key="1">
    <source>
        <dbReference type="ARBA" id="ARBA00006211"/>
    </source>
</evidence>
<dbReference type="CDD" id="cd05390">
    <property type="entry name" value="HypB"/>
    <property type="match status" value="1"/>
</dbReference>
<dbReference type="PANTHER" id="PTHR30134">
    <property type="entry name" value="HYDROGENASE PROTEIN ASSEMBLY PROTEIN, NICKEL CHAPERONE"/>
    <property type="match status" value="1"/>
</dbReference>
<proteinExistence type="inferred from homology"/>
<dbReference type="NCBIfam" id="NF007775">
    <property type="entry name" value="PRK10463.1"/>
    <property type="match status" value="1"/>
</dbReference>
<dbReference type="Pfam" id="PF02492">
    <property type="entry name" value="cobW"/>
    <property type="match status" value="1"/>
</dbReference>
<dbReference type="RefSeq" id="WP_002706882.1">
    <property type="nucleotide sequence ID" value="NZ_JH651384.1"/>
</dbReference>
<feature type="compositionally biased region" description="Basic and acidic residues" evidence="9">
    <location>
        <begin position="39"/>
        <end position="67"/>
    </location>
</feature>
<keyword evidence="2" id="KW-0533">Nickel</keyword>
<dbReference type="OrthoDB" id="9802035at2"/>
<feature type="region of interest" description="Disordered" evidence="9">
    <location>
        <begin position="20"/>
        <end position="75"/>
    </location>
</feature>
<evidence type="ECO:0000256" key="3">
    <source>
        <dbReference type="ARBA" id="ARBA00022723"/>
    </source>
</evidence>
<dbReference type="InterPro" id="IPR004392">
    <property type="entry name" value="Hyd_mat_HypB"/>
</dbReference>
<accession>A0A656HCN8</accession>